<evidence type="ECO:0000313" key="2">
    <source>
        <dbReference type="EMBL" id="TDH62471.1"/>
    </source>
</evidence>
<keyword evidence="1" id="KW-0812">Transmembrane</keyword>
<protein>
    <submittedName>
        <fullName evidence="2">Cyclase dehydrase</fullName>
    </submittedName>
</protein>
<keyword evidence="1" id="KW-0472">Membrane</keyword>
<keyword evidence="3" id="KW-1185">Reference proteome</keyword>
<evidence type="ECO:0000313" key="3">
    <source>
        <dbReference type="Proteomes" id="UP000295096"/>
    </source>
</evidence>
<feature type="transmembrane region" description="Helical" evidence="1">
    <location>
        <begin position="20"/>
        <end position="38"/>
    </location>
</feature>
<dbReference type="EMBL" id="SMSJ01000011">
    <property type="protein sequence ID" value="TDH62471.1"/>
    <property type="molecule type" value="Genomic_DNA"/>
</dbReference>
<proteinExistence type="predicted"/>
<dbReference type="AlphaFoldDB" id="A0A4R5QII9"/>
<sequence>MSGRAARRRGERRADTTLGLAQGLGWFSIGLGLAELLAPHAVSRSLGLRGHEKLIAGYGVREIVAGVGILASRDPTPWIWGRVAGDALDIGTLAGGLATGRGRERGNAGLAIAAVAGVTLLDVLCGRALGERKITERKRLARDYGDRRGMPKPAEAMRGAARDFEVPRDFRIPDPLRPWGSAA</sequence>
<keyword evidence="1" id="KW-1133">Transmembrane helix</keyword>
<organism evidence="2 3">
    <name type="scientific">Dankookia rubra</name>
    <dbReference type="NCBI Taxonomy" id="1442381"/>
    <lineage>
        <taxon>Bacteria</taxon>
        <taxon>Pseudomonadati</taxon>
        <taxon>Pseudomonadota</taxon>
        <taxon>Alphaproteobacteria</taxon>
        <taxon>Acetobacterales</taxon>
        <taxon>Roseomonadaceae</taxon>
        <taxon>Dankookia</taxon>
    </lineage>
</organism>
<gene>
    <name evidence="2" type="ORF">E2C06_11410</name>
</gene>
<dbReference type="RefSeq" id="WP_133288734.1">
    <property type="nucleotide sequence ID" value="NZ_SMSJ01000011.1"/>
</dbReference>
<name>A0A4R5QII9_9PROT</name>
<comment type="caution">
    <text evidence="2">The sequence shown here is derived from an EMBL/GenBank/DDBJ whole genome shotgun (WGS) entry which is preliminary data.</text>
</comment>
<evidence type="ECO:0000256" key="1">
    <source>
        <dbReference type="SAM" id="Phobius"/>
    </source>
</evidence>
<dbReference type="Proteomes" id="UP000295096">
    <property type="component" value="Unassembled WGS sequence"/>
</dbReference>
<reference evidence="2 3" key="1">
    <citation type="journal article" date="2016" name="J. Microbiol.">
        <title>Dankookia rubra gen. nov., sp. nov., an alphaproteobacterium isolated from sediment of a shallow stream.</title>
        <authorList>
            <person name="Kim W.H."/>
            <person name="Kim D.H."/>
            <person name="Kang K."/>
            <person name="Ahn T.Y."/>
        </authorList>
    </citation>
    <scope>NUCLEOTIDE SEQUENCE [LARGE SCALE GENOMIC DNA]</scope>
    <source>
        <strain evidence="2 3">JCM30602</strain>
    </source>
</reference>
<feature type="transmembrane region" description="Helical" evidence="1">
    <location>
        <begin position="108"/>
        <end position="129"/>
    </location>
</feature>
<dbReference type="OrthoDB" id="6166765at2"/>
<accession>A0A4R5QII9</accession>